<evidence type="ECO:0008006" key="11">
    <source>
        <dbReference type="Google" id="ProtNLM"/>
    </source>
</evidence>
<feature type="transmembrane region" description="Helical" evidence="8">
    <location>
        <begin position="28"/>
        <end position="59"/>
    </location>
</feature>
<sequence length="217" mass="22977">MVKVTALAALGFAGVVLARRWGGTALDLLRAAVACALCAAVVASAWSFGTGVGFGWIFAQGGATEITSWMSMTTLTGLASATLGSVLGLGDHTQTSLTIFRALGAAFGMFWLLRMLLAAFRGRIHPVGGFGVAMFFLVIFFPVVHPWYLLWAIVPLAAWANTRGFRLAVIGYSVAFSFFVLPRGLSLPPATVGYMYVMAAGIFALLLLGGRRAFQTD</sequence>
<keyword evidence="2" id="KW-0328">Glycosyltransferase</keyword>
<dbReference type="AlphaFoldDB" id="A0A364V8E3"/>
<keyword evidence="6 8" id="KW-0472">Membrane</keyword>
<comment type="similarity">
    <text evidence="7">Belongs to the MptA/B family.</text>
</comment>
<evidence type="ECO:0000256" key="8">
    <source>
        <dbReference type="SAM" id="Phobius"/>
    </source>
</evidence>
<keyword evidence="4 8" id="KW-0812">Transmembrane</keyword>
<feature type="transmembrane region" description="Helical" evidence="8">
    <location>
        <begin position="132"/>
        <end position="158"/>
    </location>
</feature>
<feature type="transmembrane region" description="Helical" evidence="8">
    <location>
        <begin position="193"/>
        <end position="214"/>
    </location>
</feature>
<keyword evidence="5 8" id="KW-1133">Transmembrane helix</keyword>
<accession>A0A364V8E3</accession>
<evidence type="ECO:0000256" key="2">
    <source>
        <dbReference type="ARBA" id="ARBA00022676"/>
    </source>
</evidence>
<dbReference type="EMBL" id="PHQP01000125">
    <property type="protein sequence ID" value="RAV32922.1"/>
    <property type="molecule type" value="Genomic_DNA"/>
</dbReference>
<keyword evidence="3" id="KW-0808">Transferase</keyword>
<evidence type="ECO:0000313" key="10">
    <source>
        <dbReference type="Proteomes" id="UP000251047"/>
    </source>
</evidence>
<dbReference type="NCBIfam" id="NF038066">
    <property type="entry name" value="MptB"/>
    <property type="match status" value="1"/>
</dbReference>
<evidence type="ECO:0000256" key="7">
    <source>
        <dbReference type="ARBA" id="ARBA00043987"/>
    </source>
</evidence>
<proteinExistence type="inferred from homology"/>
<evidence type="ECO:0000256" key="6">
    <source>
        <dbReference type="ARBA" id="ARBA00023136"/>
    </source>
</evidence>
<evidence type="ECO:0000313" key="9">
    <source>
        <dbReference type="EMBL" id="RAV32922.1"/>
    </source>
</evidence>
<gene>
    <name evidence="9" type="ORF">CWC39_10115</name>
</gene>
<feature type="transmembrane region" description="Helical" evidence="8">
    <location>
        <begin position="164"/>
        <end position="181"/>
    </location>
</feature>
<dbReference type="Proteomes" id="UP000251047">
    <property type="component" value="Unassembled WGS sequence"/>
</dbReference>
<dbReference type="InterPro" id="IPR049829">
    <property type="entry name" value="MptA/B-like"/>
</dbReference>
<feature type="transmembrane region" description="Helical" evidence="8">
    <location>
        <begin position="66"/>
        <end position="87"/>
    </location>
</feature>
<evidence type="ECO:0000256" key="1">
    <source>
        <dbReference type="ARBA" id="ARBA00004141"/>
    </source>
</evidence>
<comment type="subcellular location">
    <subcellularLocation>
        <location evidence="1">Membrane</location>
        <topology evidence="1">Multi-pass membrane protein</topology>
    </subcellularLocation>
</comment>
<comment type="caution">
    <text evidence="9">The sequence shown here is derived from an EMBL/GenBank/DDBJ whole genome shotgun (WGS) entry which is preliminary data.</text>
</comment>
<evidence type="ECO:0000256" key="3">
    <source>
        <dbReference type="ARBA" id="ARBA00022679"/>
    </source>
</evidence>
<evidence type="ECO:0000256" key="4">
    <source>
        <dbReference type="ARBA" id="ARBA00022692"/>
    </source>
</evidence>
<dbReference type="GO" id="GO:0016020">
    <property type="term" value="C:membrane"/>
    <property type="evidence" value="ECO:0007669"/>
    <property type="project" value="UniProtKB-SubCell"/>
</dbReference>
<protein>
    <recommendedName>
        <fullName evidence="11">Alpha 1,6 mannopyranosyltransferase</fullName>
    </recommendedName>
</protein>
<feature type="transmembrane region" description="Helical" evidence="8">
    <location>
        <begin position="99"/>
        <end position="120"/>
    </location>
</feature>
<name>A0A364V8E3_9CORY</name>
<dbReference type="GO" id="GO:0016757">
    <property type="term" value="F:glycosyltransferase activity"/>
    <property type="evidence" value="ECO:0007669"/>
    <property type="project" value="UniProtKB-KW"/>
</dbReference>
<reference evidence="9 10" key="1">
    <citation type="journal article" date="2018" name="Syst. Appl. Microbiol.">
        <title>Corynebacterium heidelbergense sp. nov., isolated from the preen glands of Egyptian geese (Alopochen aegyptiacus).</title>
        <authorList>
            <person name="Braun M.S."/>
            <person name="Wang E."/>
            <person name="Zimmermann S."/>
            <person name="Wink M."/>
        </authorList>
    </citation>
    <scope>NUCLEOTIDE SEQUENCE [LARGE SCALE GENOMIC DNA]</scope>
    <source>
        <strain evidence="9 10">DSM 104638</strain>
    </source>
</reference>
<organism evidence="9 10">
    <name type="scientific">Corynebacterium heidelbergense</name>
    <dbReference type="NCBI Taxonomy" id="2055947"/>
    <lineage>
        <taxon>Bacteria</taxon>
        <taxon>Bacillati</taxon>
        <taxon>Actinomycetota</taxon>
        <taxon>Actinomycetes</taxon>
        <taxon>Mycobacteriales</taxon>
        <taxon>Corynebacteriaceae</taxon>
        <taxon>Corynebacterium</taxon>
    </lineage>
</organism>
<evidence type="ECO:0000256" key="5">
    <source>
        <dbReference type="ARBA" id="ARBA00022989"/>
    </source>
</evidence>